<feature type="transmembrane region" description="Helical" evidence="2">
    <location>
        <begin position="43"/>
        <end position="61"/>
    </location>
</feature>
<dbReference type="EMBL" id="FZNW01000010">
    <property type="protein sequence ID" value="SNR56004.1"/>
    <property type="molecule type" value="Genomic_DNA"/>
</dbReference>
<feature type="compositionally biased region" description="Acidic residues" evidence="1">
    <location>
        <begin position="242"/>
        <end position="268"/>
    </location>
</feature>
<proteinExistence type="predicted"/>
<keyword evidence="4" id="KW-1185">Reference proteome</keyword>
<accession>A0A238XCG6</accession>
<organism evidence="3 4">
    <name type="scientific">Haloechinothrix alba</name>
    <dbReference type="NCBI Taxonomy" id="664784"/>
    <lineage>
        <taxon>Bacteria</taxon>
        <taxon>Bacillati</taxon>
        <taxon>Actinomycetota</taxon>
        <taxon>Actinomycetes</taxon>
        <taxon>Pseudonocardiales</taxon>
        <taxon>Pseudonocardiaceae</taxon>
        <taxon>Haloechinothrix</taxon>
    </lineage>
</organism>
<evidence type="ECO:0000256" key="2">
    <source>
        <dbReference type="SAM" id="Phobius"/>
    </source>
</evidence>
<evidence type="ECO:0000256" key="1">
    <source>
        <dbReference type="SAM" id="MobiDB-lite"/>
    </source>
</evidence>
<dbReference type="AlphaFoldDB" id="A0A238XCG6"/>
<evidence type="ECO:0000313" key="3">
    <source>
        <dbReference type="EMBL" id="SNR56004.1"/>
    </source>
</evidence>
<dbReference type="RefSeq" id="WP_089301473.1">
    <property type="nucleotide sequence ID" value="NZ_FZNW01000010.1"/>
</dbReference>
<feature type="compositionally biased region" description="Gly residues" evidence="1">
    <location>
        <begin position="196"/>
        <end position="208"/>
    </location>
</feature>
<feature type="region of interest" description="Disordered" evidence="1">
    <location>
        <begin position="72"/>
        <end position="153"/>
    </location>
</feature>
<keyword evidence="2" id="KW-0472">Membrane</keyword>
<gene>
    <name evidence="3" type="ORF">SAMN06265360_11034</name>
</gene>
<protein>
    <submittedName>
        <fullName evidence="3">Uncharacterized protein</fullName>
    </submittedName>
</protein>
<evidence type="ECO:0000313" key="4">
    <source>
        <dbReference type="Proteomes" id="UP000198348"/>
    </source>
</evidence>
<keyword evidence="2" id="KW-1133">Transmembrane helix</keyword>
<feature type="region of interest" description="Disordered" evidence="1">
    <location>
        <begin position="192"/>
        <end position="288"/>
    </location>
</feature>
<dbReference type="Proteomes" id="UP000198348">
    <property type="component" value="Unassembled WGS sequence"/>
</dbReference>
<name>A0A238XCG6_9PSEU</name>
<feature type="transmembrane region" description="Helical" evidence="2">
    <location>
        <begin position="165"/>
        <end position="186"/>
    </location>
</feature>
<reference evidence="3 4" key="1">
    <citation type="submission" date="2017-06" db="EMBL/GenBank/DDBJ databases">
        <authorList>
            <person name="Kim H.J."/>
            <person name="Triplett B.A."/>
        </authorList>
    </citation>
    <scope>NUCLEOTIDE SEQUENCE [LARGE SCALE GENOMIC DNA]</scope>
    <source>
        <strain evidence="3 4">DSM 45207</strain>
    </source>
</reference>
<keyword evidence="2" id="KW-0812">Transmembrane</keyword>
<sequence>MSEQSSEKAGKKSALRPAQVGATALASLTAAFLASTLGVYGTIVGAGIFSFMLTIGSELYLRSFERTREAARRAKSTARARNGTSGLAGDGETAGGGGATATFRLPTGPTPAEDAPTGERLPPHEATGFTGTLDERDPGSTAEEDELDGTAQEGTRRFSLRRVRWPLVVGMSFAVFLLVMLAITGIERITGNAVSGQGGTTIGTVIGGDDGERPAPSPRDDDQDEQAPEPTSPEETGTPEPTEQEDSPPAEEDDEPEERDSDPVDEQEGGALELPGDQGAAEPDEPAG</sequence>
<feature type="transmembrane region" description="Helical" evidence="2">
    <location>
        <begin position="20"/>
        <end position="37"/>
    </location>
</feature>
<feature type="compositionally biased region" description="Gly residues" evidence="1">
    <location>
        <begin position="86"/>
        <end position="99"/>
    </location>
</feature>